<reference evidence="3 5" key="1">
    <citation type="submission" date="2015-12" db="EMBL/GenBank/DDBJ databases">
        <title>Update maize B73 reference genome by single molecule sequencing technologies.</title>
        <authorList>
            <consortium name="Maize Genome Sequencing Project"/>
            <person name="Ware D."/>
        </authorList>
    </citation>
    <scope>NUCLEOTIDE SEQUENCE [LARGE SCALE GENOMIC DNA]</scope>
    <source>
        <strain evidence="5">cv. B73</strain>
        <tissue evidence="3">Seedling</tissue>
    </source>
</reference>
<dbReference type="ExpressionAtlas" id="A0A1D6MZ39">
    <property type="expression patterns" value="baseline and differential"/>
</dbReference>
<feature type="compositionally biased region" description="Basic and acidic residues" evidence="1">
    <location>
        <begin position="1243"/>
        <end position="1276"/>
    </location>
</feature>
<dbReference type="AlphaFoldDB" id="A0A1D6MZ39"/>
<dbReference type="PaxDb" id="4577-GRMZM2G115812_P02"/>
<evidence type="ECO:0000313" key="5">
    <source>
        <dbReference type="Proteomes" id="UP000007305"/>
    </source>
</evidence>
<evidence type="ECO:0000256" key="1">
    <source>
        <dbReference type="SAM" id="MobiDB-lite"/>
    </source>
</evidence>
<dbReference type="Proteomes" id="UP000007305">
    <property type="component" value="Chromosome 3"/>
</dbReference>
<feature type="region of interest" description="Disordered" evidence="1">
    <location>
        <begin position="129"/>
        <end position="156"/>
    </location>
</feature>
<feature type="region of interest" description="Disordered" evidence="1">
    <location>
        <begin position="274"/>
        <end position="318"/>
    </location>
</feature>
<keyword evidence="5" id="KW-1185">Reference proteome</keyword>
<feature type="compositionally biased region" description="Polar residues" evidence="1">
    <location>
        <begin position="2373"/>
        <end position="2385"/>
    </location>
</feature>
<feature type="compositionally biased region" description="Basic and acidic residues" evidence="1">
    <location>
        <begin position="349"/>
        <end position="365"/>
    </location>
</feature>
<feature type="compositionally biased region" description="Polar residues" evidence="1">
    <location>
        <begin position="2327"/>
        <end position="2362"/>
    </location>
</feature>
<dbReference type="EMBL" id="CM007649">
    <property type="protein sequence ID" value="ONM33942.1"/>
    <property type="molecule type" value="Genomic_DNA"/>
</dbReference>
<sequence>MDLAGMKRRELQALCKRHGLPAGGTNADLVGRLDAVLSGPAVVEEEVAGVPARKGCLKQTGGGATEAKKVTFGAEVGKARRLRSRVIWSPVVAKTRGKSARAGTDSAAEDGISADVGADVPVRRSRRNSFNPAEAEEAGEAVAVDRKPKRKNQENDEGVAVIAQARVTRRSNLEWSATVLPPAVEKKRGRQNAAESDVQKSALVEVTARTTRSRSIVPVVVPPTVVENKRRKTGDPQTTVELTMLSDVPRSDFPATRSLRNKIVHVNNSVVDETHTTRQLENKMRPSTRRHQQVASSPEDKGQKIPATSKSPLLRWSRRNYSEANSANSVNIKLAKDSSTAQPLAHHNSHSEDLEKQPAVKEPIKRSTRKSIALAALEKEKDVIEGKNPEAHVRRSTRKSVVQVKDTKSIVEETQYANSEDVAKQPATKGPARGLRRKSVITELHEKEKSLIAEKNMETDEAILTRKPVIPVKNIKAVGEGIQIGKGKDVDKQFVVKQPTRRSSRKSVLPDMLENNSGLLAPKMNAEMNVRRSTRKSVLPDMHNEKQDHHKMARNENLQSGKYQDGEKQQKVKDSIRQSRRSIATVLLEGQNNDEGKKFKNPTRRTTHKSHALNAVEEVSMDHIEVGEEGLKLRKRSRFLLEISSSANVSWKHQNAQISNEKDNTEGSQQASNCTTSKRRSSKKRRTTAPEEVMPFKVANDDIVIMEETKDTLEYNNESSSKVQEICQVNAAREEFSSGPLLVTVAPSDEICTVQSVAVVIPGSESGDDANQSSDKSKQPQEHSVTQTVDDHLSETRSGKLDQSTCITGLVSDNCVVSEDKTLMSEDREEQSPVSGEQRVSLEANANEPEEKNLANVTSTDLHTKSLQHDIDRIAKETDKDVLSLVFPIEEHEEKYGVSPIAVEKCVCREASACESARKPLTVIFSNNLHTKHLQHDCDVLIKETGEEVLAQENCNDQPVPAQTDQEIKLNDELADPDVLAQENCNDQPVPAQTDLEIKLHDELADPDHEEQSPVSGERRVSLEANANEPEEKNLANVISIDLHTKSLQHDNGRIAEETDKDVLSFVFPIEEHEEKYAVSPIAVEKSFRQEASAIESAGKPLTVIFSNDLHTKHLQHDCDVLIKETGEEVLAQENCNDQPVPAQTDLEIKLNDELADPDVLAQENCNDQPVPANEPEEKNLANVISTDLHTKTLQHDNDRIAEETDKDHEEQSNVFGERRVSLEANANEPEEKNLANVISTDLHTKTLQHDNDRIAEETDKDHEEQSNVSGERRVSLEANANEPEEKNLANVISTDLHTKTLQHDNDRIAEETDKDVSSLVFPIEEHEEKYAVSPIAVEKSVSREASACESAGKPLTVIFSNDLHTKHLQHDCDVLIKETGEDVLAQENCNDQPVPAQTDLEMKLNDELADPEVLAQENCNDQPVLAQTDLETKLNDELADLAMESGCSITERNEGLVAHNLDQEGFLEATPECKQECGLPEETVISSKETGSLLCADQSPIGLESLFSQESIVESVGHCALASATTHTENGFDDSKDCHNKSALENVHVPEPCSHNDTKGGIFKNVDCMHTSQRDDRMEGVPEANTDEEHVLSAFLLDANHLNVVINSEEVVCEGEDSKELLHSEDCKASSEKTDVNDGNVYGISDAVVRCALHAPADDNYEIFLGPNTDVPRQVYNDGCSDVKEDRFASKPWTIDIIEDASVKERSNLKDWQLDSKLEGTEIVESGLYFNKDIGNILHSGSIGEITPSGSGLSKDSSVDYRGEVLDGFSMEASLERSSTRGEQNGCRLDAIENPSITLATSGYKHEGALSEEAVYTKKNYAGTCLSNPRELIMELQSHFSKENINESDPHDSLVFPTAENSADEQLVKVHHGSNLSQLGLTDLLDGPIGCSNTDVLCQCDNHKNQSNEDKVEEVEAVSAAKYIESEVVLLPSQERSNLNNEQLNTKLESPNIMGSCLNCDNDVCNTSDNGSVFVIGKRTPSASGLPEDYPKDSDLQQPVLDSFSVVSSFQDNISGKKTVSGVAGSEILSLSLATPDYKHEDGFSEEAVCRTKNYTGTSSVDPRHLDMEGHSIYSEGGTEKSNLQDNLAFLSAESGKDEPIICHVEKLVDAHASSDTYQGPCQDLGRHEEQESCMSIPMQAKESGGVLRSSHTKGSVTAAQIDLAGDAHLIVSDNAAAKQVFSEEKEETKSISSSDIDILHEKSYSSGHDDHAACAAETQFYHPQKASISDGLHLGPSSLQVESLDALDSDILYVNTGVLEQHHKEGYYEPSVYQITSGICTMSEAEPFEVLETGKDVKTPSKLDEQLNPGLDGDEAEKHSLDCGTDTSPVMSKRTLSSPGSGPCQQYVNESTTSTQSTDNHPNDLPAPRSPEQSACFQNDNDSGSVGICQSSRRRGIDELCGKLQSFKVSSAVKGSYVAMGAPRPKPGDSTSRSAAALLRNIENTTAVKAGRPPVKPNADGKDSSRRALQPISGRPDSR</sequence>
<dbReference type="SMART" id="SM00513">
    <property type="entry name" value="SAP"/>
    <property type="match status" value="1"/>
</dbReference>
<protein>
    <recommendedName>
        <fullName evidence="2">SAP domain-containing protein</fullName>
    </recommendedName>
</protein>
<feature type="region of interest" description="Disordered" evidence="1">
    <location>
        <begin position="763"/>
        <end position="800"/>
    </location>
</feature>
<feature type="compositionally biased region" description="Basic residues" evidence="1">
    <location>
        <begin position="599"/>
        <end position="610"/>
    </location>
</feature>
<proteinExistence type="evidence at protein level"/>
<feature type="compositionally biased region" description="Basic and acidic residues" evidence="1">
    <location>
        <begin position="564"/>
        <end position="577"/>
    </location>
</feature>
<dbReference type="Gramene" id="Zm00001eb139250_T003">
    <property type="protein sequence ID" value="Zm00001eb139250_P003"/>
    <property type="gene ID" value="Zm00001eb139250"/>
</dbReference>
<feature type="region of interest" description="Disordered" evidence="1">
    <location>
        <begin position="823"/>
        <end position="861"/>
    </location>
</feature>
<dbReference type="IntAct" id="A0A1D6MZ39">
    <property type="interactions" value="66"/>
</dbReference>
<evidence type="ECO:0000313" key="4">
    <source>
        <dbReference type="EnsemblPlants" id="Zm00001eb139250_P003"/>
    </source>
</evidence>
<name>A0A1D6MZ39_MAIZE</name>
<dbReference type="GO" id="GO:0003700">
    <property type="term" value="F:DNA-binding transcription factor activity"/>
    <property type="evidence" value="ECO:0000318"/>
    <property type="project" value="GO_Central"/>
</dbReference>
<feature type="compositionally biased region" description="Basic residues" evidence="1">
    <location>
        <begin position="677"/>
        <end position="687"/>
    </location>
</feature>
<dbReference type="GeneID" id="100502303"/>
<feature type="region of interest" description="Disordered" evidence="1">
    <location>
        <begin position="557"/>
        <end position="610"/>
    </location>
</feature>
<dbReference type="Pfam" id="PF02037">
    <property type="entry name" value="SAP"/>
    <property type="match status" value="1"/>
</dbReference>
<feature type="region of interest" description="Disordered" evidence="1">
    <location>
        <begin position="652"/>
        <end position="693"/>
    </location>
</feature>
<feature type="compositionally biased region" description="Basic and acidic residues" evidence="1">
    <location>
        <begin position="789"/>
        <end position="800"/>
    </location>
</feature>
<feature type="region of interest" description="Disordered" evidence="1">
    <location>
        <begin position="1189"/>
        <end position="1294"/>
    </location>
</feature>
<evidence type="ECO:0000259" key="2">
    <source>
        <dbReference type="PROSITE" id="PS50800"/>
    </source>
</evidence>
<evidence type="ECO:0000313" key="3">
    <source>
        <dbReference type="EMBL" id="ONM33942.1"/>
    </source>
</evidence>
<dbReference type="KEGG" id="zma:100502303"/>
<feature type="region of interest" description="Disordered" evidence="1">
    <location>
        <begin position="2446"/>
        <end position="2481"/>
    </location>
</feature>
<organism evidence="4 5">
    <name type="scientific">Zea mays</name>
    <name type="common">Maize</name>
    <dbReference type="NCBI Taxonomy" id="4577"/>
    <lineage>
        <taxon>Eukaryota</taxon>
        <taxon>Viridiplantae</taxon>
        <taxon>Streptophyta</taxon>
        <taxon>Embryophyta</taxon>
        <taxon>Tracheophyta</taxon>
        <taxon>Spermatophyta</taxon>
        <taxon>Magnoliopsida</taxon>
        <taxon>Liliopsida</taxon>
        <taxon>Poales</taxon>
        <taxon>Poaceae</taxon>
        <taxon>PACMAD clade</taxon>
        <taxon>Panicoideae</taxon>
        <taxon>Andropogonodae</taxon>
        <taxon>Andropogoneae</taxon>
        <taxon>Tripsacinae</taxon>
        <taxon>Zea</taxon>
    </lineage>
</organism>
<feature type="region of interest" description="Disordered" evidence="1">
    <location>
        <begin position="337"/>
        <end position="368"/>
    </location>
</feature>
<dbReference type="eggNOG" id="ENOG502S31H">
    <property type="taxonomic scope" value="Eukaryota"/>
</dbReference>
<dbReference type="GO" id="GO:0005634">
    <property type="term" value="C:nucleus"/>
    <property type="evidence" value="ECO:0000318"/>
    <property type="project" value="GO_Central"/>
</dbReference>
<feature type="domain" description="SAP" evidence="2">
    <location>
        <begin position="3"/>
        <end position="37"/>
    </location>
</feature>
<reference evidence="4" key="3">
    <citation type="submission" date="2021-05" db="UniProtKB">
        <authorList>
            <consortium name="EnsemblPlants"/>
        </authorList>
    </citation>
    <scope>IDENTIFICATION</scope>
    <source>
        <strain evidence="4">cv. B73</strain>
    </source>
</reference>
<dbReference type="EnsemblPlants" id="Zm00001eb139250_T003">
    <property type="protein sequence ID" value="Zm00001eb139250_P003"/>
    <property type="gene ID" value="Zm00001eb139250"/>
</dbReference>
<feature type="compositionally biased region" description="Basic and acidic residues" evidence="1">
    <location>
        <begin position="2294"/>
        <end position="2307"/>
    </location>
</feature>
<dbReference type="OrthoDB" id="658285at2759"/>
<dbReference type="PROSITE" id="PS50800">
    <property type="entry name" value="SAP"/>
    <property type="match status" value="1"/>
</dbReference>
<accession>A0A1D6MZ39</accession>
<feature type="compositionally biased region" description="Basic and acidic residues" evidence="1">
    <location>
        <begin position="143"/>
        <end position="154"/>
    </location>
</feature>
<evidence type="ECO:0007829" key="6">
    <source>
        <dbReference type="PeptideAtlas" id="A0A1D6MZ39"/>
    </source>
</evidence>
<dbReference type="InterPro" id="IPR003034">
    <property type="entry name" value="SAP_dom"/>
</dbReference>
<reference evidence="4" key="2">
    <citation type="submission" date="2019-07" db="EMBL/GenBank/DDBJ databases">
        <authorList>
            <person name="Seetharam A."/>
            <person name="Woodhouse M."/>
            <person name="Cannon E."/>
        </authorList>
    </citation>
    <scope>NUCLEOTIDE SEQUENCE [LARGE SCALE GENOMIC DNA]</scope>
    <source>
        <strain evidence="4">cv. B73</strain>
    </source>
</reference>
<dbReference type="SMR" id="A0A1D6MZ39"/>
<feature type="compositionally biased region" description="Basic and acidic residues" evidence="1">
    <location>
        <begin position="274"/>
        <end position="284"/>
    </location>
</feature>
<feature type="compositionally biased region" description="Basic and acidic residues" evidence="1">
    <location>
        <begin position="1189"/>
        <end position="1222"/>
    </location>
</feature>
<gene>
    <name evidence="4" type="primary">LOC100502303</name>
    <name evidence="3" type="ORF">ZEAMMB73_Zm00001d041889</name>
</gene>
<feature type="region of interest" description="Disordered" evidence="1">
    <location>
        <begin position="2294"/>
        <end position="2385"/>
    </location>
</feature>
<dbReference type="GO" id="GO:0043565">
    <property type="term" value="F:sequence-specific DNA binding"/>
    <property type="evidence" value="ECO:0000318"/>
    <property type="project" value="GO_Central"/>
</dbReference>
<dbReference type="RefSeq" id="XP_008673358.1">
    <property type="nucleotide sequence ID" value="XM_008675136.4"/>
</dbReference>
<keyword evidence="6" id="KW-1267">Proteomics identification</keyword>